<organism evidence="5 6">
    <name type="scientific">Halosolutus amylolyticus</name>
    <dbReference type="NCBI Taxonomy" id="2932267"/>
    <lineage>
        <taxon>Archaea</taxon>
        <taxon>Methanobacteriati</taxon>
        <taxon>Methanobacteriota</taxon>
        <taxon>Stenosarchaea group</taxon>
        <taxon>Halobacteria</taxon>
        <taxon>Halobacteriales</taxon>
        <taxon>Natrialbaceae</taxon>
        <taxon>Halosolutus</taxon>
    </lineage>
</organism>
<dbReference type="AlphaFoldDB" id="A0ABD5PUI1"/>
<dbReference type="Proteomes" id="UP001595898">
    <property type="component" value="Unassembled WGS sequence"/>
</dbReference>
<feature type="region of interest" description="Disordered" evidence="4">
    <location>
        <begin position="235"/>
        <end position="267"/>
    </location>
</feature>
<dbReference type="InterPro" id="IPR014395">
    <property type="entry name" value="Pen/GL7ACA/AHL_acylase"/>
</dbReference>
<dbReference type="Gene3D" id="3.60.20.10">
    <property type="entry name" value="Glutamine Phosphoribosylpyrophosphate, subunit 1, domain 1"/>
    <property type="match status" value="1"/>
</dbReference>
<dbReference type="PANTHER" id="PTHR34218">
    <property type="entry name" value="PEPTIDASE S45 PENICILLIN AMIDASE"/>
    <property type="match status" value="1"/>
</dbReference>
<evidence type="ECO:0000256" key="3">
    <source>
        <dbReference type="ARBA" id="ARBA00023145"/>
    </source>
</evidence>
<dbReference type="InterPro" id="IPR002692">
    <property type="entry name" value="S45"/>
</dbReference>
<reference evidence="5 6" key="1">
    <citation type="journal article" date="2019" name="Int. J. Syst. Evol. Microbiol.">
        <title>The Global Catalogue of Microorganisms (GCM) 10K type strain sequencing project: providing services to taxonomists for standard genome sequencing and annotation.</title>
        <authorList>
            <consortium name="The Broad Institute Genomics Platform"/>
            <consortium name="The Broad Institute Genome Sequencing Center for Infectious Disease"/>
            <person name="Wu L."/>
            <person name="Ma J."/>
        </authorList>
    </citation>
    <scope>NUCLEOTIDE SEQUENCE [LARGE SCALE GENOMIC DNA]</scope>
    <source>
        <strain evidence="5 6">WLHS5</strain>
    </source>
</reference>
<dbReference type="SUPFAM" id="SSF56235">
    <property type="entry name" value="N-terminal nucleophile aminohydrolases (Ntn hydrolases)"/>
    <property type="match status" value="1"/>
</dbReference>
<keyword evidence="2" id="KW-0378">Hydrolase</keyword>
<dbReference type="Pfam" id="PF01804">
    <property type="entry name" value="Penicil_amidase"/>
    <property type="match status" value="1"/>
</dbReference>
<dbReference type="GO" id="GO:0016787">
    <property type="term" value="F:hydrolase activity"/>
    <property type="evidence" value="ECO:0007669"/>
    <property type="project" value="UniProtKB-KW"/>
</dbReference>
<keyword evidence="6" id="KW-1185">Reference proteome</keyword>
<evidence type="ECO:0000256" key="1">
    <source>
        <dbReference type="ARBA" id="ARBA00006586"/>
    </source>
</evidence>
<protein>
    <submittedName>
        <fullName evidence="5">Penicillin acylase family protein</fullName>
    </submittedName>
</protein>
<comment type="similarity">
    <text evidence="1">Belongs to the peptidase S45 family.</text>
</comment>
<dbReference type="EMBL" id="JBHSFA010000009">
    <property type="protein sequence ID" value="MFC4543614.1"/>
    <property type="molecule type" value="Genomic_DNA"/>
</dbReference>
<keyword evidence="3" id="KW-0865">Zymogen</keyword>
<comment type="caution">
    <text evidence="5">The sequence shown here is derived from an EMBL/GenBank/DDBJ whole genome shotgun (WGS) entry which is preliminary data.</text>
</comment>
<gene>
    <name evidence="5" type="ORF">ACFO5R_16940</name>
</gene>
<evidence type="ECO:0000256" key="2">
    <source>
        <dbReference type="ARBA" id="ARBA00022801"/>
    </source>
</evidence>
<name>A0ABD5PUI1_9EURY</name>
<evidence type="ECO:0000313" key="5">
    <source>
        <dbReference type="EMBL" id="MFC4543614.1"/>
    </source>
</evidence>
<proteinExistence type="inferred from homology"/>
<dbReference type="CDD" id="cd03747">
    <property type="entry name" value="Ntn_PGA_like"/>
    <property type="match status" value="1"/>
</dbReference>
<dbReference type="InterPro" id="IPR006311">
    <property type="entry name" value="TAT_signal"/>
</dbReference>
<dbReference type="PANTHER" id="PTHR34218:SF4">
    <property type="entry name" value="ACYL-HOMOSERINE LACTONE ACYLASE QUIP"/>
    <property type="match status" value="1"/>
</dbReference>
<accession>A0ABD5PUI1</accession>
<dbReference type="InterPro" id="IPR043146">
    <property type="entry name" value="Penicillin_amidase_N_B-knob"/>
</dbReference>
<dbReference type="RefSeq" id="WP_250138611.1">
    <property type="nucleotide sequence ID" value="NZ_JALIQP010000001.1"/>
</dbReference>
<feature type="compositionally biased region" description="Low complexity" evidence="4">
    <location>
        <begin position="247"/>
        <end position="257"/>
    </location>
</feature>
<dbReference type="Gene3D" id="1.10.1400.10">
    <property type="match status" value="1"/>
</dbReference>
<dbReference type="InterPro" id="IPR023343">
    <property type="entry name" value="Penicillin_amidase_dom1"/>
</dbReference>
<dbReference type="PROSITE" id="PS51318">
    <property type="entry name" value="TAT"/>
    <property type="match status" value="1"/>
</dbReference>
<dbReference type="PIRSF" id="PIRSF001227">
    <property type="entry name" value="Pen_acylase"/>
    <property type="match status" value="1"/>
</dbReference>
<dbReference type="InterPro" id="IPR043147">
    <property type="entry name" value="Penicillin_amidase_A-knob"/>
</dbReference>
<sequence>MPSDTTRRGVLAGALAAGIGGLTLSSARELLAQFAPLSGRAWDAADRSLPEAVESPYGEATVRVDEHGVPHVAADDESAAYFAVGYVQAFDRLFQLDLQRRVMRGQLSEIAGEATLSDDEFHVAMDFAGAAETTWDHVSETAAGPLVEAYADGVNAAIDREQLPLEFELLDYEPREWTPVDSMLMEKQISWDLTGDFGDLRRALVADRLGEDVAAELYPDRLEHETPILRDAVDADRLDDGSNGSDGTAAIGTGTRTGSEDDRRSVGSSLTGYLSRFESPTGVGSNSWVVSGEHTDSGTPIVAYDPHLTLMTPPLWYEQHVETPETSVRGATFPGVPFVIAGANGTGTWSFTNVGADVLDCYGYEIDDAGERYRYEDEWREFDIEEREIAVADGENRTLTVRKTVHGPVIEREERTVGVAWTGHTATRTTEAIYEFGRSDDLEDLLESTQKFDLPTQNLVYADADGRTLYYATGKLPIRTIDGDVVSGNRIFDGSAGEGEWEGFTPFGESSWDGFVPFEEKPHAIDPDVLATANQRVTDDPNHYVGVAYASPYRGARIYDRLDERIESGESTDLAFHRDVQSDTRDGRADQLVPDLLAAIEERDEIDDRIGDAAGTLEDWDRRMNRDSDGALVFARWIDHFRDRVFEPVFADADLDASYYPRDWVLATLPADSPVFADRSRADAMVAALEAAIDEIDDEGWETYGDWNTTGPIAHPFGGEAPFLDYAERPADGSAATVKNYRVDSAVGSSWRMVVEPGGDATAILPGGNSGDYFSAHYDDQFRRWLDNDQKSMDRSIDDDADVTVTFEGGSS</sequence>
<evidence type="ECO:0000256" key="4">
    <source>
        <dbReference type="SAM" id="MobiDB-lite"/>
    </source>
</evidence>
<evidence type="ECO:0000313" key="6">
    <source>
        <dbReference type="Proteomes" id="UP001595898"/>
    </source>
</evidence>
<dbReference type="InterPro" id="IPR029055">
    <property type="entry name" value="Ntn_hydrolases_N"/>
</dbReference>
<dbReference type="Gene3D" id="2.30.120.10">
    <property type="match status" value="1"/>
</dbReference>
<dbReference type="Gene3D" id="1.10.439.10">
    <property type="entry name" value="Penicillin Amidohydrolase, domain 1"/>
    <property type="match status" value="1"/>
</dbReference>